<evidence type="ECO:0000256" key="7">
    <source>
        <dbReference type="SAM" id="Phobius"/>
    </source>
</evidence>
<organism evidence="9 10">
    <name type="scientific">Pendulispora brunnea</name>
    <dbReference type="NCBI Taxonomy" id="2905690"/>
    <lineage>
        <taxon>Bacteria</taxon>
        <taxon>Pseudomonadati</taxon>
        <taxon>Myxococcota</taxon>
        <taxon>Myxococcia</taxon>
        <taxon>Myxococcales</taxon>
        <taxon>Sorangiineae</taxon>
        <taxon>Pendulisporaceae</taxon>
        <taxon>Pendulispora</taxon>
    </lineage>
</organism>
<comment type="subcellular location">
    <subcellularLocation>
        <location evidence="1">Cell membrane</location>
        <topology evidence="1">Multi-pass membrane protein</topology>
    </subcellularLocation>
</comment>
<feature type="transmembrane region" description="Helical" evidence="7">
    <location>
        <begin position="71"/>
        <end position="94"/>
    </location>
</feature>
<reference evidence="9 10" key="1">
    <citation type="submission" date="2021-12" db="EMBL/GenBank/DDBJ databases">
        <title>Discovery of the Pendulisporaceae a myxobacterial family with distinct sporulation behavior and unique specialized metabolism.</title>
        <authorList>
            <person name="Garcia R."/>
            <person name="Popoff A."/>
            <person name="Bader C.D."/>
            <person name="Loehr J."/>
            <person name="Walesch S."/>
            <person name="Walt C."/>
            <person name="Boldt J."/>
            <person name="Bunk B."/>
            <person name="Haeckl F.J.F.P.J."/>
            <person name="Gunesch A.P."/>
            <person name="Birkelbach J."/>
            <person name="Nuebel U."/>
            <person name="Pietschmann T."/>
            <person name="Bach T."/>
            <person name="Mueller R."/>
        </authorList>
    </citation>
    <scope>NUCLEOTIDE SEQUENCE [LARGE SCALE GENOMIC DNA]</scope>
    <source>
        <strain evidence="9 10">MSr12523</strain>
    </source>
</reference>
<dbReference type="InterPro" id="IPR050171">
    <property type="entry name" value="MFS_Transporters"/>
</dbReference>
<dbReference type="RefSeq" id="WP_394848430.1">
    <property type="nucleotide sequence ID" value="NZ_CP089982.1"/>
</dbReference>
<feature type="transmembrane region" description="Helical" evidence="7">
    <location>
        <begin position="106"/>
        <end position="131"/>
    </location>
</feature>
<evidence type="ECO:0000259" key="8">
    <source>
        <dbReference type="PROSITE" id="PS50850"/>
    </source>
</evidence>
<dbReference type="InterPro" id="IPR020846">
    <property type="entry name" value="MFS_dom"/>
</dbReference>
<evidence type="ECO:0000256" key="4">
    <source>
        <dbReference type="ARBA" id="ARBA00022692"/>
    </source>
</evidence>
<dbReference type="CDD" id="cd17489">
    <property type="entry name" value="MFS_YfcJ_like"/>
    <property type="match status" value="1"/>
</dbReference>
<evidence type="ECO:0000256" key="1">
    <source>
        <dbReference type="ARBA" id="ARBA00004651"/>
    </source>
</evidence>
<feature type="transmembrane region" description="Helical" evidence="7">
    <location>
        <begin position="166"/>
        <end position="186"/>
    </location>
</feature>
<dbReference type="PANTHER" id="PTHR23517:SF1">
    <property type="match status" value="1"/>
</dbReference>
<dbReference type="SUPFAM" id="SSF103473">
    <property type="entry name" value="MFS general substrate transporter"/>
    <property type="match status" value="1"/>
</dbReference>
<feature type="transmembrane region" description="Helical" evidence="7">
    <location>
        <begin position="353"/>
        <end position="375"/>
    </location>
</feature>
<feature type="transmembrane region" description="Helical" evidence="7">
    <location>
        <begin position="294"/>
        <end position="314"/>
    </location>
</feature>
<dbReference type="InterPro" id="IPR011701">
    <property type="entry name" value="MFS"/>
</dbReference>
<feature type="transmembrane region" description="Helical" evidence="7">
    <location>
        <begin position="326"/>
        <end position="347"/>
    </location>
</feature>
<feature type="transmembrane region" description="Helical" evidence="7">
    <location>
        <begin position="36"/>
        <end position="59"/>
    </location>
</feature>
<keyword evidence="2" id="KW-0813">Transport</keyword>
<protein>
    <submittedName>
        <fullName evidence="9">MFS transporter</fullName>
    </submittedName>
</protein>
<keyword evidence="5 7" id="KW-1133">Transmembrane helix</keyword>
<dbReference type="PROSITE" id="PS50850">
    <property type="entry name" value="MFS"/>
    <property type="match status" value="1"/>
</dbReference>
<feature type="transmembrane region" description="Helical" evidence="7">
    <location>
        <begin position="207"/>
        <end position="231"/>
    </location>
</feature>
<dbReference type="NCBIfam" id="NF003477">
    <property type="entry name" value="PRK05122.1"/>
    <property type="match status" value="1"/>
</dbReference>
<name>A0ABZ2KGM0_9BACT</name>
<feature type="domain" description="Major facilitator superfamily (MFS) profile" evidence="8">
    <location>
        <begin position="173"/>
        <end position="396"/>
    </location>
</feature>
<evidence type="ECO:0000313" key="9">
    <source>
        <dbReference type="EMBL" id="WXA97812.1"/>
    </source>
</evidence>
<evidence type="ECO:0000256" key="3">
    <source>
        <dbReference type="ARBA" id="ARBA00022475"/>
    </source>
</evidence>
<proteinExistence type="predicted"/>
<gene>
    <name evidence="9" type="ORF">LZC95_13330</name>
</gene>
<dbReference type="PANTHER" id="PTHR23517">
    <property type="entry name" value="RESISTANCE PROTEIN MDTM, PUTATIVE-RELATED-RELATED"/>
    <property type="match status" value="1"/>
</dbReference>
<keyword evidence="6 7" id="KW-0472">Membrane</keyword>
<dbReference type="InterPro" id="IPR036259">
    <property type="entry name" value="MFS_trans_sf"/>
</dbReference>
<dbReference type="Gene3D" id="1.20.1250.20">
    <property type="entry name" value="MFS general substrate transporter like domains"/>
    <property type="match status" value="1"/>
</dbReference>
<accession>A0ABZ2KGM0</accession>
<keyword evidence="3" id="KW-1003">Cell membrane</keyword>
<evidence type="ECO:0000256" key="5">
    <source>
        <dbReference type="ARBA" id="ARBA00022989"/>
    </source>
</evidence>
<dbReference type="Pfam" id="PF07690">
    <property type="entry name" value="MFS_1"/>
    <property type="match status" value="1"/>
</dbReference>
<feature type="transmembrane region" description="Helical" evidence="7">
    <location>
        <begin position="138"/>
        <end position="160"/>
    </location>
</feature>
<sequence length="396" mass="40240">MTTLLLPLCTVLFLCYATIGLPLPVLPGHVHHTLGFDAFLVALTIGVQSVSTLATRHLAGTMVDVRGPRRAVWAGALVCTLACGVYLASIPFAAHSHAASLDVLLFGRAILGFGESLVTTGVLTWSVALVGRERAGRAMAWVGISMYGALAVGAPVGAAIAKAYGFAGVSAAAMAAPLLGILVMRASPDVKPAGAARTPFHRVLGVVWRQGAGLTLATLGFGTLAAFGPLYYQAHGWSGSAVALTAFGAAYIFARLLFGTFPDRFGGTRVAVVSLTVEILGQLLLAQAGSPAGAIAGATLTGFGFSLVFPSLGVEAVRHAPPANRGVVLGAYVAFFDVAIGLLVPLSGGLVRAMGYGAAFLAGAAASGVALVLTLNPSRFSFPRTTRASGQPGRTS</sequence>
<keyword evidence="4 7" id="KW-0812">Transmembrane</keyword>
<feature type="transmembrane region" description="Helical" evidence="7">
    <location>
        <begin position="237"/>
        <end position="258"/>
    </location>
</feature>
<evidence type="ECO:0000256" key="2">
    <source>
        <dbReference type="ARBA" id="ARBA00022448"/>
    </source>
</evidence>
<dbReference type="NCBIfam" id="NF009048">
    <property type="entry name" value="PRK12382.1"/>
    <property type="match status" value="1"/>
</dbReference>
<keyword evidence="10" id="KW-1185">Reference proteome</keyword>
<feature type="transmembrane region" description="Helical" evidence="7">
    <location>
        <begin position="270"/>
        <end position="288"/>
    </location>
</feature>
<evidence type="ECO:0000256" key="6">
    <source>
        <dbReference type="ARBA" id="ARBA00023136"/>
    </source>
</evidence>
<dbReference type="Proteomes" id="UP001379533">
    <property type="component" value="Chromosome"/>
</dbReference>
<evidence type="ECO:0000313" key="10">
    <source>
        <dbReference type="Proteomes" id="UP001379533"/>
    </source>
</evidence>
<dbReference type="EMBL" id="CP089982">
    <property type="protein sequence ID" value="WXA97812.1"/>
    <property type="molecule type" value="Genomic_DNA"/>
</dbReference>